<dbReference type="SUPFAM" id="SSF55874">
    <property type="entry name" value="ATPase domain of HSP90 chaperone/DNA topoisomerase II/histidine kinase"/>
    <property type="match status" value="1"/>
</dbReference>
<dbReference type="InterPro" id="IPR047718">
    <property type="entry name" value="RsbA-like_anti_sig"/>
</dbReference>
<dbReference type="PANTHER" id="PTHR35526">
    <property type="entry name" value="ANTI-SIGMA-F FACTOR RSBW-RELATED"/>
    <property type="match status" value="1"/>
</dbReference>
<dbReference type="InterPro" id="IPR050267">
    <property type="entry name" value="Anti-sigma-factor_SerPK"/>
</dbReference>
<dbReference type="EMBL" id="PYAX01000018">
    <property type="protein sequence ID" value="PSL51692.1"/>
    <property type="molecule type" value="Genomic_DNA"/>
</dbReference>
<reference evidence="4 5" key="1">
    <citation type="submission" date="2018-03" db="EMBL/GenBank/DDBJ databases">
        <title>Genomic Encyclopedia of Type Strains, Phase III (KMG-III): the genomes of soil and plant-associated and newly described type strains.</title>
        <authorList>
            <person name="Whitman W."/>
        </authorList>
    </citation>
    <scope>NUCLEOTIDE SEQUENCE [LARGE SCALE GENOMIC DNA]</scope>
    <source>
        <strain evidence="4 5">CGMCC 4.7097</strain>
    </source>
</reference>
<evidence type="ECO:0000259" key="3">
    <source>
        <dbReference type="Pfam" id="PF14417"/>
    </source>
</evidence>
<dbReference type="GO" id="GO:0004674">
    <property type="term" value="F:protein serine/threonine kinase activity"/>
    <property type="evidence" value="ECO:0007669"/>
    <property type="project" value="UniProtKB-KW"/>
</dbReference>
<feature type="domain" description="MEDS" evidence="3">
    <location>
        <begin position="18"/>
        <end position="165"/>
    </location>
</feature>
<dbReference type="AlphaFoldDB" id="A0A2P8HZM6"/>
<dbReference type="Pfam" id="PF13581">
    <property type="entry name" value="HATPase_c_2"/>
    <property type="match status" value="1"/>
</dbReference>
<keyword evidence="4" id="KW-0808">Transferase</keyword>
<evidence type="ECO:0000259" key="2">
    <source>
        <dbReference type="Pfam" id="PF13581"/>
    </source>
</evidence>
<keyword evidence="5" id="KW-1185">Reference proteome</keyword>
<gene>
    <name evidence="4" type="ORF">B0I31_1185</name>
</gene>
<organism evidence="4 5">
    <name type="scientific">Saccharothrix carnea</name>
    <dbReference type="NCBI Taxonomy" id="1280637"/>
    <lineage>
        <taxon>Bacteria</taxon>
        <taxon>Bacillati</taxon>
        <taxon>Actinomycetota</taxon>
        <taxon>Actinomycetes</taxon>
        <taxon>Pseudonocardiales</taxon>
        <taxon>Pseudonocardiaceae</taxon>
        <taxon>Saccharothrix</taxon>
    </lineage>
</organism>
<dbReference type="InterPro" id="IPR036890">
    <property type="entry name" value="HATPase_C_sf"/>
</dbReference>
<comment type="caution">
    <text evidence="4">The sequence shown here is derived from an EMBL/GenBank/DDBJ whole genome shotgun (WGS) entry which is preliminary data.</text>
</comment>
<evidence type="ECO:0000313" key="5">
    <source>
        <dbReference type="Proteomes" id="UP000241118"/>
    </source>
</evidence>
<keyword evidence="4" id="KW-0418">Kinase</keyword>
<dbReference type="InterPro" id="IPR025847">
    <property type="entry name" value="MEDS_domain"/>
</dbReference>
<dbReference type="PANTHER" id="PTHR35526:SF3">
    <property type="entry name" value="ANTI-SIGMA-F FACTOR RSBW"/>
    <property type="match status" value="1"/>
</dbReference>
<protein>
    <submittedName>
        <fullName evidence="4">Anti-sigma regulatory factor (Ser/Thr protein kinase)</fullName>
    </submittedName>
</protein>
<dbReference type="InterPro" id="IPR003594">
    <property type="entry name" value="HATPase_dom"/>
</dbReference>
<feature type="domain" description="Histidine kinase/HSP90-like ATPase" evidence="2">
    <location>
        <begin position="208"/>
        <end position="320"/>
    </location>
</feature>
<dbReference type="RefSeq" id="WP_106619578.1">
    <property type="nucleotide sequence ID" value="NZ_PYAX01000018.1"/>
</dbReference>
<accession>A0A2P8HZM6</accession>
<evidence type="ECO:0000313" key="4">
    <source>
        <dbReference type="EMBL" id="PSL51692.1"/>
    </source>
</evidence>
<evidence type="ECO:0000256" key="1">
    <source>
        <dbReference type="ARBA" id="ARBA00022527"/>
    </source>
</evidence>
<dbReference type="NCBIfam" id="NF041045">
    <property type="entry name" value="RsbA_anti_sig"/>
    <property type="match status" value="1"/>
</dbReference>
<proteinExistence type="predicted"/>
<dbReference type="OrthoDB" id="4088450at2"/>
<keyword evidence="1" id="KW-0723">Serine/threonine-protein kinase</keyword>
<dbReference type="Gene3D" id="3.30.565.10">
    <property type="entry name" value="Histidine kinase-like ATPase, C-terminal domain"/>
    <property type="match status" value="1"/>
</dbReference>
<dbReference type="CDD" id="cd16936">
    <property type="entry name" value="HATPase_RsbW-like"/>
    <property type="match status" value="1"/>
</dbReference>
<dbReference type="Pfam" id="PF14417">
    <property type="entry name" value="MEDS"/>
    <property type="match status" value="1"/>
</dbReference>
<name>A0A2P8HZM6_SACCR</name>
<dbReference type="Proteomes" id="UP000241118">
    <property type="component" value="Unassembled WGS sequence"/>
</dbReference>
<sequence>MNSLNDTTSTEPDPLFIHPALFYRSDAEYLAALVPFVTDGVDLGQPVAVAVPGERLTLLRDALDDVMGDAARHVTMLDMAEEGRNPGRIIARVLRRFADARTGTHVRIIGEPIWASRSGVEYPACAQHEALINAAFTGRDVTILCPYDTSALDDTAIADARQTHPVVWEADRRYTSDQYAPDRVVARYNAPLPDSAETDTTDHSFPVNRPADVSPARRFAADRASRFGLAEPRLADLELIAGELVTNSLRHTSGPCRLGVWAEDGHLVCEVRDGGTLTDPLAGRRPPEPGGTSGLGLLLVNDLADLVRVHTGADGTTVRALLRLR</sequence>